<dbReference type="EMBL" id="AP022570">
    <property type="protein sequence ID" value="BBX53813.1"/>
    <property type="molecule type" value="Genomic_DNA"/>
</dbReference>
<accession>A0A6N4VI11</accession>
<gene>
    <name evidence="1" type="ORF">MPOR_48390</name>
</gene>
<dbReference type="AlphaFoldDB" id="A0A6N4VI11"/>
<name>A0A6N4VI11_9MYCO</name>
<dbReference type="Proteomes" id="UP000466785">
    <property type="component" value="Chromosome"/>
</dbReference>
<organism evidence="1 2">
    <name type="scientific">Mycolicibacterium poriferae</name>
    <dbReference type="NCBI Taxonomy" id="39694"/>
    <lineage>
        <taxon>Bacteria</taxon>
        <taxon>Bacillati</taxon>
        <taxon>Actinomycetota</taxon>
        <taxon>Actinomycetes</taxon>
        <taxon>Mycobacteriales</taxon>
        <taxon>Mycobacteriaceae</taxon>
        <taxon>Mycolicibacterium</taxon>
    </lineage>
</organism>
<dbReference type="KEGG" id="mpof:MPOR_48390"/>
<proteinExistence type="predicted"/>
<sequence>MAEDNEDQQPEQPDVYVASSVISSGPETGAIVSVAKIKARDLTDDHVGKFIAGYDPAVGANVPAKILKVRHVNEGKAPGVSVRVRVSALPDGTPNQEEPWHVPFDHEFELMEMIAY</sequence>
<evidence type="ECO:0000313" key="1">
    <source>
        <dbReference type="EMBL" id="BBX53813.1"/>
    </source>
</evidence>
<reference evidence="1 2" key="1">
    <citation type="journal article" date="2019" name="Emerg. Microbes Infect.">
        <title>Comprehensive subspecies identification of 175 nontuberculous mycobacteria species based on 7547 genomic profiles.</title>
        <authorList>
            <person name="Matsumoto Y."/>
            <person name="Kinjo T."/>
            <person name="Motooka D."/>
            <person name="Nabeya D."/>
            <person name="Jung N."/>
            <person name="Uechi K."/>
            <person name="Horii T."/>
            <person name="Iida T."/>
            <person name="Fujita J."/>
            <person name="Nakamura S."/>
        </authorList>
    </citation>
    <scope>NUCLEOTIDE SEQUENCE [LARGE SCALE GENOMIC DNA]</scope>
    <source>
        <strain evidence="1 2">JCM 12603</strain>
    </source>
</reference>
<keyword evidence="2" id="KW-1185">Reference proteome</keyword>
<dbReference type="RefSeq" id="WP_163678412.1">
    <property type="nucleotide sequence ID" value="NZ_AP022570.1"/>
</dbReference>
<evidence type="ECO:0000313" key="2">
    <source>
        <dbReference type="Proteomes" id="UP000466785"/>
    </source>
</evidence>
<protein>
    <submittedName>
        <fullName evidence="1">Uncharacterized protein</fullName>
    </submittedName>
</protein>